<dbReference type="InterPro" id="IPR050168">
    <property type="entry name" value="AAA_ATPase_domain"/>
</dbReference>
<proteinExistence type="inferred from homology"/>
<feature type="compositionally biased region" description="Polar residues" evidence="10">
    <location>
        <begin position="453"/>
        <end position="466"/>
    </location>
</feature>
<evidence type="ECO:0000259" key="11">
    <source>
        <dbReference type="SMART" id="SM00382"/>
    </source>
</evidence>
<dbReference type="SUPFAM" id="SSF52540">
    <property type="entry name" value="P-loop containing nucleoside triphosphate hydrolases"/>
    <property type="match status" value="2"/>
</dbReference>
<dbReference type="PANTHER" id="PTHR23077">
    <property type="entry name" value="AAA-FAMILY ATPASE"/>
    <property type="match status" value="1"/>
</dbReference>
<evidence type="ECO:0000256" key="9">
    <source>
        <dbReference type="ARBA" id="ARBA00048778"/>
    </source>
</evidence>
<keyword evidence="5" id="KW-0067">ATP-binding</keyword>
<dbReference type="Proteomes" id="UP000746612">
    <property type="component" value="Unassembled WGS sequence"/>
</dbReference>
<dbReference type="EC" id="2.7.1.172" evidence="2"/>
<reference evidence="12" key="1">
    <citation type="submission" date="2021-03" db="EMBL/GenBank/DDBJ databases">
        <authorList>
            <person name="Alouane T."/>
            <person name="Langin T."/>
            <person name="Bonhomme L."/>
        </authorList>
    </citation>
    <scope>NUCLEOTIDE SEQUENCE</scope>
    <source>
        <strain evidence="12">MDC_Fg202</strain>
    </source>
</reference>
<keyword evidence="4" id="KW-0547">Nucleotide-binding</keyword>
<dbReference type="FunFam" id="3.40.50.300:FF:000149">
    <property type="entry name" value="Nuclear valosin-containing protein-like"/>
    <property type="match status" value="1"/>
</dbReference>
<dbReference type="InterPro" id="IPR027417">
    <property type="entry name" value="P-loop_NTPase"/>
</dbReference>
<dbReference type="FunFam" id="3.90.1200.10:FF:000018">
    <property type="entry name" value="Fructosamine-3-kinase, putative"/>
    <property type="match status" value="1"/>
</dbReference>
<dbReference type="InterPro" id="IPR011009">
    <property type="entry name" value="Kinase-like_dom_sf"/>
</dbReference>
<feature type="region of interest" description="Disordered" evidence="10">
    <location>
        <begin position="449"/>
        <end position="526"/>
    </location>
</feature>
<dbReference type="InterPro" id="IPR003593">
    <property type="entry name" value="AAA+_ATPase"/>
</dbReference>
<organism evidence="12 13">
    <name type="scientific">Gibberella zeae</name>
    <name type="common">Wheat head blight fungus</name>
    <name type="synonym">Fusarium graminearum</name>
    <dbReference type="NCBI Taxonomy" id="5518"/>
    <lineage>
        <taxon>Eukaryota</taxon>
        <taxon>Fungi</taxon>
        <taxon>Dikarya</taxon>
        <taxon>Ascomycota</taxon>
        <taxon>Pezizomycotina</taxon>
        <taxon>Sordariomycetes</taxon>
        <taxon>Hypocreomycetidae</taxon>
        <taxon>Hypocreales</taxon>
        <taxon>Nectriaceae</taxon>
        <taxon>Fusarium</taxon>
    </lineage>
</organism>
<evidence type="ECO:0000256" key="3">
    <source>
        <dbReference type="ARBA" id="ARBA00022593"/>
    </source>
</evidence>
<name>A0A9N8RDP8_GIBZA</name>
<evidence type="ECO:0000256" key="7">
    <source>
        <dbReference type="ARBA" id="ARBA00034532"/>
    </source>
</evidence>
<dbReference type="InterPro" id="IPR016477">
    <property type="entry name" value="Fructo-/Ketosamine-3-kinase"/>
</dbReference>
<feature type="domain" description="AAA+ ATPase" evidence="11">
    <location>
        <begin position="863"/>
        <end position="999"/>
    </location>
</feature>
<evidence type="ECO:0000313" key="13">
    <source>
        <dbReference type="Proteomes" id="UP000746612"/>
    </source>
</evidence>
<dbReference type="GO" id="GO:0102193">
    <property type="term" value="F:protein-ribulosamine 3-kinase activity"/>
    <property type="evidence" value="ECO:0007669"/>
    <property type="project" value="UniProtKB-EC"/>
</dbReference>
<dbReference type="Pfam" id="PF00004">
    <property type="entry name" value="AAA"/>
    <property type="match status" value="2"/>
</dbReference>
<comment type="catalytic activity">
    <reaction evidence="8">
        <text>N(6)-D-ribulosyl-L-lysyl-[protein] + ATP = N(6)-(3-O-phospho-D-ribulosyl)-L-lysyl-[protein] + ADP + H(+)</text>
        <dbReference type="Rhea" id="RHEA:48432"/>
        <dbReference type="Rhea" id="RHEA-COMP:12103"/>
        <dbReference type="Rhea" id="RHEA-COMP:12104"/>
        <dbReference type="ChEBI" id="CHEBI:15378"/>
        <dbReference type="ChEBI" id="CHEBI:30616"/>
        <dbReference type="ChEBI" id="CHEBI:90418"/>
        <dbReference type="ChEBI" id="CHEBI:90420"/>
        <dbReference type="ChEBI" id="CHEBI:456216"/>
        <dbReference type="EC" id="2.7.1.172"/>
    </reaction>
    <physiologicalReaction direction="left-to-right" evidence="8">
        <dbReference type="Rhea" id="RHEA:48433"/>
    </physiologicalReaction>
</comment>
<feature type="compositionally biased region" description="Acidic residues" evidence="10">
    <location>
        <begin position="415"/>
        <end position="427"/>
    </location>
</feature>
<dbReference type="GO" id="GO:0007031">
    <property type="term" value="P:peroxisome organization"/>
    <property type="evidence" value="ECO:0007669"/>
    <property type="project" value="UniProtKB-KW"/>
</dbReference>
<dbReference type="Gene3D" id="3.40.50.300">
    <property type="entry name" value="P-loop containing nucleotide triphosphate hydrolases"/>
    <property type="match status" value="2"/>
</dbReference>
<evidence type="ECO:0000256" key="8">
    <source>
        <dbReference type="ARBA" id="ARBA00048655"/>
    </source>
</evidence>
<gene>
    <name evidence="12" type="ORF">MDCFG202_LOCUS259987</name>
</gene>
<feature type="domain" description="AAA+ ATPase" evidence="11">
    <location>
        <begin position="564"/>
        <end position="702"/>
    </location>
</feature>
<dbReference type="GO" id="GO:0005634">
    <property type="term" value="C:nucleus"/>
    <property type="evidence" value="ECO:0007669"/>
    <property type="project" value="TreeGrafter"/>
</dbReference>
<evidence type="ECO:0000256" key="10">
    <source>
        <dbReference type="SAM" id="MobiDB-lite"/>
    </source>
</evidence>
<dbReference type="Gene3D" id="3.90.1200.10">
    <property type="match status" value="1"/>
</dbReference>
<dbReference type="GO" id="GO:0042254">
    <property type="term" value="P:ribosome biogenesis"/>
    <property type="evidence" value="ECO:0007669"/>
    <property type="project" value="TreeGrafter"/>
</dbReference>
<dbReference type="InterPro" id="IPR041569">
    <property type="entry name" value="AAA_lid_3"/>
</dbReference>
<evidence type="ECO:0000256" key="4">
    <source>
        <dbReference type="ARBA" id="ARBA00022741"/>
    </source>
</evidence>
<keyword evidence="3" id="KW-0962">Peroxisome biogenesis</keyword>
<dbReference type="GO" id="GO:0016887">
    <property type="term" value="F:ATP hydrolysis activity"/>
    <property type="evidence" value="ECO:0007669"/>
    <property type="project" value="InterPro"/>
</dbReference>
<feature type="compositionally biased region" description="Basic residues" evidence="10">
    <location>
        <begin position="513"/>
        <end position="524"/>
    </location>
</feature>
<dbReference type="Pfam" id="PF17862">
    <property type="entry name" value="AAA_lid_3"/>
    <property type="match status" value="1"/>
</dbReference>
<protein>
    <recommendedName>
        <fullName evidence="7">Peroxisomal ATPase PEX1</fullName>
        <ecNumber evidence="2">2.7.1.172</ecNumber>
    </recommendedName>
    <alternativeName>
        <fullName evidence="6">Peroxin-1</fullName>
    </alternativeName>
</protein>
<dbReference type="GO" id="GO:0005524">
    <property type="term" value="F:ATP binding"/>
    <property type="evidence" value="ECO:0007669"/>
    <property type="project" value="UniProtKB-KW"/>
</dbReference>
<dbReference type="EMBL" id="CAJPIJ010000134">
    <property type="protein sequence ID" value="CAG1985449.1"/>
    <property type="molecule type" value="Genomic_DNA"/>
</dbReference>
<dbReference type="GO" id="GO:1990275">
    <property type="term" value="F:preribosome binding"/>
    <property type="evidence" value="ECO:0007669"/>
    <property type="project" value="TreeGrafter"/>
</dbReference>
<sequence>MPHTKVDPAIIEALGLDPANAVMHSHGGSGFASTFKIKGEKDGNPVNYFVKTGVGKEAEVMFRGEHASLNAIADVVPNFCPRSHAHGALFDRPGHHFMATDFLDLGSSAPGGSGKTLASKVAQMHTTPAPMPDGYDKPMFGFPVPTCCGSTEQDNSWRESWANFYADNRLRHIARQGVRNNGADPELEEAVEKVAGKVVPRLIGDDVVKDIKPVVIHGDLWSGNHSKGQIAGQGGCEEVVYDPSAVYGHSEYELGIMSMFGGFSNHFWKEYHEFVPKAEPMDEWPDRIPPPQPFCHVWRRLQRRRNVHHEEAHQQHIKMDGKKVESLNLSTTESETENMTIGAKRPRPNLQKGLDRDVYLVLKKLEETNDGKPFKSTTAVYEAIKRSNSSLSRQKKRPLEDSIDRALQYRKEELGGDEDSSDSEAAFEEPPKPDDDRFLLNRQMTKHWHTPAQAPQDTAPQSTAPQIPSEAARAVKKRRVQEDGEERSGAVTPKGALTDTDAALAEKQEKTPFKKTPKSSRHKVEHPTDAVQIGGVADVYTELFKQTHGLLKWPELYASKNWRKVPGILLSGPAGTGKRSLIKFLASKIEVPIVSLTGCFEDPERLERSLNDAIEEAMRLAPCILFIEQLEWHMSNPGSKSHSDSQRRNVIQFMRQMRRIEAEQDKDRHILAMATTSRITDVDPAVLKTGLFERTVQMRIPDPEGREDILRLVTKNISLSEEVNFKELAKITHGFVGADIVNVLTIAEQEAAERHMDLSLCQQHLDQRFFTDQDQTLPDLMELENVLPSGLFPEPPVIPLTQEDFKKAIKNYVPSLRKDGFTVVPNITWDQVGALQAARKQLELSIIGPIRDPDRYRRHGLRRPAGCLLWGPPGCGKTLVAQAVANEAQASFILINGPELLNKYVGESERAVRELFNRARSSTPCILFFDEMDSLVPNRDKTSNEASTRVVNALLTELDGVQDRTGVYVIGTTNRPDMIDPAMLRPGRLSISLFLDLPSPNERVDILRAIYRTCHPDAAAAELERLEAVAHDPRCTDFSGADLGGLHEKAAESSLQREEEKADMGIDEVDWEYALSRSYKSVTNPETYRKMEAKMKKTQ</sequence>
<comment type="similarity">
    <text evidence="1">Belongs to the AAA ATPase family.</text>
</comment>
<dbReference type="SUPFAM" id="SSF56112">
    <property type="entry name" value="Protein kinase-like (PK-like)"/>
    <property type="match status" value="1"/>
</dbReference>
<evidence type="ECO:0000256" key="1">
    <source>
        <dbReference type="ARBA" id="ARBA00006914"/>
    </source>
</evidence>
<dbReference type="Gene3D" id="1.10.8.60">
    <property type="match status" value="2"/>
</dbReference>
<evidence type="ECO:0000256" key="5">
    <source>
        <dbReference type="ARBA" id="ARBA00022840"/>
    </source>
</evidence>
<feature type="region of interest" description="Disordered" evidence="10">
    <location>
        <begin position="413"/>
        <end position="437"/>
    </location>
</feature>
<evidence type="ECO:0000256" key="6">
    <source>
        <dbReference type="ARBA" id="ARBA00032509"/>
    </source>
</evidence>
<dbReference type="SMART" id="SM00382">
    <property type="entry name" value="AAA"/>
    <property type="match status" value="2"/>
</dbReference>
<evidence type="ECO:0000256" key="2">
    <source>
        <dbReference type="ARBA" id="ARBA00011961"/>
    </source>
</evidence>
<dbReference type="PANTHER" id="PTHR23077:SF171">
    <property type="entry name" value="NUCLEAR VALOSIN-CONTAINING PROTEIN-LIKE"/>
    <property type="match status" value="1"/>
</dbReference>
<dbReference type="GO" id="GO:0003723">
    <property type="term" value="F:RNA binding"/>
    <property type="evidence" value="ECO:0007669"/>
    <property type="project" value="TreeGrafter"/>
</dbReference>
<comment type="catalytic activity">
    <reaction evidence="9">
        <text>ATP + H2O = ADP + phosphate + H(+)</text>
        <dbReference type="Rhea" id="RHEA:13065"/>
        <dbReference type="ChEBI" id="CHEBI:15377"/>
        <dbReference type="ChEBI" id="CHEBI:15378"/>
        <dbReference type="ChEBI" id="CHEBI:30616"/>
        <dbReference type="ChEBI" id="CHEBI:43474"/>
        <dbReference type="ChEBI" id="CHEBI:456216"/>
    </reaction>
    <physiologicalReaction direction="left-to-right" evidence="9">
        <dbReference type="Rhea" id="RHEA:13066"/>
    </physiologicalReaction>
</comment>
<dbReference type="AlphaFoldDB" id="A0A9N8RDP8"/>
<dbReference type="Pfam" id="PF03881">
    <property type="entry name" value="Fructosamin_kin"/>
    <property type="match status" value="1"/>
</dbReference>
<evidence type="ECO:0000313" key="12">
    <source>
        <dbReference type="EMBL" id="CAG1985449.1"/>
    </source>
</evidence>
<comment type="caution">
    <text evidence="12">The sequence shown here is derived from an EMBL/GenBank/DDBJ whole genome shotgun (WGS) entry which is preliminary data.</text>
</comment>
<dbReference type="InterPro" id="IPR003959">
    <property type="entry name" value="ATPase_AAA_core"/>
</dbReference>
<accession>A0A9N8RDP8</accession>